<accession>A0A372MI39</accession>
<sequence>MGKIDGYIIPAVEYDRFKEIEVKYKELTNLLEFNDPVFVTVNMIGNTFGMTRQEVINKPWLMPNFGHRDNPAQKGKKRFWHYGEYLDWVAIPIDERMKMYRDYSRKQNRE</sequence>
<organism evidence="1 2">
    <name type="scientific">Sphaerochaeta halotolerans</name>
    <dbReference type="NCBI Taxonomy" id="2293840"/>
    <lineage>
        <taxon>Bacteria</taxon>
        <taxon>Pseudomonadati</taxon>
        <taxon>Spirochaetota</taxon>
        <taxon>Spirochaetia</taxon>
        <taxon>Spirochaetales</taxon>
        <taxon>Sphaerochaetaceae</taxon>
        <taxon>Sphaerochaeta</taxon>
    </lineage>
</organism>
<dbReference type="AlphaFoldDB" id="A0A372MI39"/>
<gene>
    <name evidence="1" type="ORF">DYP60_05420</name>
</gene>
<dbReference type="RefSeq" id="WP_117329877.1">
    <property type="nucleotide sequence ID" value="NZ_QUWK01000005.1"/>
</dbReference>
<proteinExistence type="predicted"/>
<evidence type="ECO:0000313" key="1">
    <source>
        <dbReference type="EMBL" id="RFU95068.1"/>
    </source>
</evidence>
<protein>
    <submittedName>
        <fullName evidence="1">Uncharacterized protein</fullName>
    </submittedName>
</protein>
<keyword evidence="2" id="KW-1185">Reference proteome</keyword>
<evidence type="ECO:0000313" key="2">
    <source>
        <dbReference type="Proteomes" id="UP000264002"/>
    </source>
</evidence>
<reference evidence="1 2" key="2">
    <citation type="submission" date="2018-09" db="EMBL/GenBank/DDBJ databases">
        <title>Genome of Sphaerochaeta halotolerans strain 4-11.</title>
        <authorList>
            <person name="Nazina T.N."/>
            <person name="Sokolova D.S."/>
        </authorList>
    </citation>
    <scope>NUCLEOTIDE SEQUENCE [LARGE SCALE GENOMIC DNA]</scope>
    <source>
        <strain evidence="1 2">4-11</strain>
    </source>
</reference>
<name>A0A372MI39_9SPIR</name>
<comment type="caution">
    <text evidence="1">The sequence shown here is derived from an EMBL/GenBank/DDBJ whole genome shotgun (WGS) entry which is preliminary data.</text>
</comment>
<dbReference type="Proteomes" id="UP000264002">
    <property type="component" value="Unassembled WGS sequence"/>
</dbReference>
<reference evidence="2" key="1">
    <citation type="submission" date="2018-08" db="EMBL/GenBank/DDBJ databases">
        <authorList>
            <person name="Grouzdev D.S."/>
            <person name="Krutkina M.S."/>
        </authorList>
    </citation>
    <scope>NUCLEOTIDE SEQUENCE [LARGE SCALE GENOMIC DNA]</scope>
    <source>
        <strain evidence="2">4-11</strain>
    </source>
</reference>
<dbReference type="EMBL" id="QUWK01000005">
    <property type="protein sequence ID" value="RFU95068.1"/>
    <property type="molecule type" value="Genomic_DNA"/>
</dbReference>